<keyword evidence="6" id="KW-1185">Reference proteome</keyword>
<name>A0A1P8U746_9MICO</name>
<evidence type="ECO:0000256" key="1">
    <source>
        <dbReference type="ARBA" id="ARBA00010928"/>
    </source>
</evidence>
<dbReference type="InterPro" id="IPR004104">
    <property type="entry name" value="Gfo/Idh/MocA-like_OxRdtase_C"/>
</dbReference>
<dbReference type="Gene3D" id="3.40.50.720">
    <property type="entry name" value="NAD(P)-binding Rossmann-like Domain"/>
    <property type="match status" value="1"/>
</dbReference>
<evidence type="ECO:0000313" key="5">
    <source>
        <dbReference type="EMBL" id="APZ33919.1"/>
    </source>
</evidence>
<dbReference type="PANTHER" id="PTHR42840:SF3">
    <property type="entry name" value="BINDING ROSSMANN FOLD OXIDOREDUCTASE, PUTATIVE (AFU_ORTHOLOGUE AFUA_2G10240)-RELATED"/>
    <property type="match status" value="1"/>
</dbReference>
<proteinExistence type="inferred from homology"/>
<keyword evidence="2" id="KW-0560">Oxidoreductase</keyword>
<accession>A0A1P8U746</accession>
<protein>
    <submittedName>
        <fullName evidence="5">Oxidoreductase</fullName>
    </submittedName>
</protein>
<gene>
    <name evidence="5" type="ORF">BOH66_06345</name>
</gene>
<dbReference type="EMBL" id="CP018762">
    <property type="protein sequence ID" value="APZ33919.1"/>
    <property type="molecule type" value="Genomic_DNA"/>
</dbReference>
<comment type="similarity">
    <text evidence="1">Belongs to the Gfo/Idh/MocA family.</text>
</comment>
<dbReference type="KEGG" id="maur:BOH66_06345"/>
<evidence type="ECO:0000259" key="3">
    <source>
        <dbReference type="Pfam" id="PF01408"/>
    </source>
</evidence>
<dbReference type="STRING" id="36805.BOH66_06345"/>
<evidence type="ECO:0000259" key="4">
    <source>
        <dbReference type="Pfam" id="PF02894"/>
    </source>
</evidence>
<dbReference type="Pfam" id="PF01408">
    <property type="entry name" value="GFO_IDH_MocA"/>
    <property type="match status" value="1"/>
</dbReference>
<feature type="domain" description="Gfo/Idh/MocA-like oxidoreductase N-terminal" evidence="3">
    <location>
        <begin position="3"/>
        <end position="119"/>
    </location>
</feature>
<dbReference type="RefSeq" id="WP_076690235.1">
    <property type="nucleotide sequence ID" value="NZ_CP018762.1"/>
</dbReference>
<dbReference type="PANTHER" id="PTHR42840">
    <property type="entry name" value="NAD(P)-BINDING ROSSMANN-FOLD SUPERFAMILY PROTEIN-RELATED"/>
    <property type="match status" value="1"/>
</dbReference>
<feature type="domain" description="Gfo/Idh/MocA-like oxidoreductase C-terminal" evidence="4">
    <location>
        <begin position="132"/>
        <end position="325"/>
    </location>
</feature>
<dbReference type="Pfam" id="PF02894">
    <property type="entry name" value="GFO_IDH_MocA_C"/>
    <property type="match status" value="1"/>
</dbReference>
<dbReference type="GO" id="GO:0006740">
    <property type="term" value="P:NADPH regeneration"/>
    <property type="evidence" value="ECO:0007669"/>
    <property type="project" value="TreeGrafter"/>
</dbReference>
<dbReference type="GO" id="GO:0000166">
    <property type="term" value="F:nucleotide binding"/>
    <property type="evidence" value="ECO:0007669"/>
    <property type="project" value="InterPro"/>
</dbReference>
<dbReference type="InterPro" id="IPR000683">
    <property type="entry name" value="Gfo/Idh/MocA-like_OxRdtase_N"/>
</dbReference>
<evidence type="ECO:0000313" key="6">
    <source>
        <dbReference type="Proteomes" id="UP000187185"/>
    </source>
</evidence>
<reference evidence="5 6" key="1">
    <citation type="submission" date="2016-12" db="EMBL/GenBank/DDBJ databases">
        <title>Complete genome sequence of Microbacterium aurum KACC 15219.</title>
        <authorList>
            <person name="Jung Y."/>
            <person name="Shin J.-H."/>
            <person name="Lee Y.-J."/>
            <person name="Yi H."/>
            <person name="Bahn Y.-S."/>
            <person name="Kim J.F."/>
            <person name="Lee D.-W."/>
        </authorList>
    </citation>
    <scope>NUCLEOTIDE SEQUENCE [LARGE SCALE GENOMIC DNA]</scope>
    <source>
        <strain evidence="5 6">KACC 15219</strain>
    </source>
</reference>
<dbReference type="AlphaFoldDB" id="A0A1P8U746"/>
<dbReference type="GO" id="GO:0005737">
    <property type="term" value="C:cytoplasm"/>
    <property type="evidence" value="ECO:0007669"/>
    <property type="project" value="TreeGrafter"/>
</dbReference>
<dbReference type="SUPFAM" id="SSF55347">
    <property type="entry name" value="Glyceraldehyde-3-phosphate dehydrogenase-like, C-terminal domain"/>
    <property type="match status" value="1"/>
</dbReference>
<dbReference type="Proteomes" id="UP000187185">
    <property type="component" value="Chromosome"/>
</dbReference>
<evidence type="ECO:0000256" key="2">
    <source>
        <dbReference type="ARBA" id="ARBA00023002"/>
    </source>
</evidence>
<dbReference type="SUPFAM" id="SSF51735">
    <property type="entry name" value="NAD(P)-binding Rossmann-fold domains"/>
    <property type="match status" value="1"/>
</dbReference>
<sequence>MQRFALLGAGFIGSVHARNLHLNKNIDFRVVYDVDGGRAQSIADEYGLTVAPTIDAVFDSGEIDAVLIASSTDMHAEHLRRAADAGVAALVEKPIDLDLVQATEVTRYVQASGIPAMVDFNRRFDRNHNELKRIIDGGEIGKVELIQMSGRGPSLPPLEYLRVSGGLMRDQTVHMFDLARWIVGTDPTHVFVTGSALSDAQVAEIGDIDTSVATLRFEDGTIAQIDSVRRTGYGYDERIEVMGSDGLVESGRQQVGAVSRYHGRHKTTDGLHEGWAQRVEATYATALDAFVNALETGSPLPNTLDDGLKAQAIAEAATRSLRTGQLEPIIYVQ</sequence>
<organism evidence="5 6">
    <name type="scientific">Microbacterium aurum</name>
    <dbReference type="NCBI Taxonomy" id="36805"/>
    <lineage>
        <taxon>Bacteria</taxon>
        <taxon>Bacillati</taxon>
        <taxon>Actinomycetota</taxon>
        <taxon>Actinomycetes</taxon>
        <taxon>Micrococcales</taxon>
        <taxon>Microbacteriaceae</taxon>
        <taxon>Microbacterium</taxon>
    </lineage>
</organism>
<dbReference type="GO" id="GO:0016491">
    <property type="term" value="F:oxidoreductase activity"/>
    <property type="evidence" value="ECO:0007669"/>
    <property type="project" value="UniProtKB-KW"/>
</dbReference>
<dbReference type="Gene3D" id="3.30.360.10">
    <property type="entry name" value="Dihydrodipicolinate Reductase, domain 2"/>
    <property type="match status" value="1"/>
</dbReference>
<dbReference type="OrthoDB" id="256869at2"/>
<dbReference type="InterPro" id="IPR036291">
    <property type="entry name" value="NAD(P)-bd_dom_sf"/>
</dbReference>